<gene>
    <name evidence="1" type="ORF">NM688_g3275</name>
</gene>
<comment type="caution">
    <text evidence="1">The sequence shown here is derived from an EMBL/GenBank/DDBJ whole genome shotgun (WGS) entry which is preliminary data.</text>
</comment>
<sequence>MSSTCIRDALTGINNLFIDIMDYNIPTLRDNLSDAAIHREVMTVERNLKGKALGYLDAAKPPTASERERGCTRPWRSTMIGAGLWQGPGRRTLSNDSKRLLFSFFYDFSLSARRLDIARFMSTQETGGSTLPHRVATASLSRDDIAELRHPLNPECRRSVFALGDACGLTKQGIHFCRVDPHVATTVYHWHNNDEEWCYILEAGEGGAILLTHEEGTETPKEVKVYKGDFLAFPSGKRNAHALRAGDHELVYLVGGTREALDVCTYPLEGKKLVADWTSSDTQGKKLEMWYVDEGQIQKLTK</sequence>
<proteinExistence type="predicted"/>
<evidence type="ECO:0000313" key="1">
    <source>
        <dbReference type="EMBL" id="KAJ3554117.1"/>
    </source>
</evidence>
<keyword evidence="2" id="KW-1185">Reference proteome</keyword>
<dbReference type="EMBL" id="JANHOG010000463">
    <property type="protein sequence ID" value="KAJ3554117.1"/>
    <property type="molecule type" value="Genomic_DNA"/>
</dbReference>
<dbReference type="Proteomes" id="UP001148662">
    <property type="component" value="Unassembled WGS sequence"/>
</dbReference>
<reference evidence="1" key="1">
    <citation type="submission" date="2022-07" db="EMBL/GenBank/DDBJ databases">
        <title>Genome Sequence of Phlebia brevispora.</title>
        <authorList>
            <person name="Buettner E."/>
        </authorList>
    </citation>
    <scope>NUCLEOTIDE SEQUENCE</scope>
    <source>
        <strain evidence="1">MPL23</strain>
    </source>
</reference>
<evidence type="ECO:0000313" key="2">
    <source>
        <dbReference type="Proteomes" id="UP001148662"/>
    </source>
</evidence>
<accession>A0ACC1T610</accession>
<name>A0ACC1T610_9APHY</name>
<protein>
    <submittedName>
        <fullName evidence="1">Uncharacterized protein</fullName>
    </submittedName>
</protein>
<organism evidence="1 2">
    <name type="scientific">Phlebia brevispora</name>
    <dbReference type="NCBI Taxonomy" id="194682"/>
    <lineage>
        <taxon>Eukaryota</taxon>
        <taxon>Fungi</taxon>
        <taxon>Dikarya</taxon>
        <taxon>Basidiomycota</taxon>
        <taxon>Agaricomycotina</taxon>
        <taxon>Agaricomycetes</taxon>
        <taxon>Polyporales</taxon>
        <taxon>Meruliaceae</taxon>
        <taxon>Phlebia</taxon>
    </lineage>
</organism>